<proteinExistence type="predicted"/>
<keyword evidence="3" id="KW-1185">Reference proteome</keyword>
<name>A0ABV9PZ06_9BACL</name>
<organism evidence="2 3">
    <name type="scientific">Effusibacillus consociatus</name>
    <dbReference type="NCBI Taxonomy" id="1117041"/>
    <lineage>
        <taxon>Bacteria</taxon>
        <taxon>Bacillati</taxon>
        <taxon>Bacillota</taxon>
        <taxon>Bacilli</taxon>
        <taxon>Bacillales</taxon>
        <taxon>Alicyclobacillaceae</taxon>
        <taxon>Effusibacillus</taxon>
    </lineage>
</organism>
<sequence length="193" mass="21813">MRKVYKATSTLADRASFLMKFVHSPKDIGSITPSSSFLAKAMIKPIDWEKLESVVELGAGTGVFTRYIQDRKRPSCKAVIFEQDPELRGRLKNLYPNLVFRSNAENLFSDLQELGLPEVDCILSGLPFANFSPDLREKILSEVVRSLKPGGLFIAFQYFPQLKSELKKYFPNIHFSVVPLNLPPAFVYCCTKS</sequence>
<feature type="domain" description="Methyltransferase" evidence="1">
    <location>
        <begin position="54"/>
        <end position="151"/>
    </location>
</feature>
<evidence type="ECO:0000259" key="1">
    <source>
        <dbReference type="Pfam" id="PF13649"/>
    </source>
</evidence>
<reference evidence="3" key="1">
    <citation type="journal article" date="2019" name="Int. J. Syst. Evol. Microbiol.">
        <title>The Global Catalogue of Microorganisms (GCM) 10K type strain sequencing project: providing services to taxonomists for standard genome sequencing and annotation.</title>
        <authorList>
            <consortium name="The Broad Institute Genomics Platform"/>
            <consortium name="The Broad Institute Genome Sequencing Center for Infectious Disease"/>
            <person name="Wu L."/>
            <person name="Ma J."/>
        </authorList>
    </citation>
    <scope>NUCLEOTIDE SEQUENCE [LARGE SCALE GENOMIC DNA]</scope>
    <source>
        <strain evidence="3">WYCCWR 12678</strain>
    </source>
</reference>
<dbReference type="Proteomes" id="UP001596002">
    <property type="component" value="Unassembled WGS sequence"/>
</dbReference>
<evidence type="ECO:0000313" key="3">
    <source>
        <dbReference type="Proteomes" id="UP001596002"/>
    </source>
</evidence>
<dbReference type="GO" id="GO:0008168">
    <property type="term" value="F:methyltransferase activity"/>
    <property type="evidence" value="ECO:0007669"/>
    <property type="project" value="UniProtKB-KW"/>
</dbReference>
<dbReference type="CDD" id="cd02440">
    <property type="entry name" value="AdoMet_MTases"/>
    <property type="match status" value="1"/>
</dbReference>
<keyword evidence="2" id="KW-0489">Methyltransferase</keyword>
<dbReference type="InterPro" id="IPR029063">
    <property type="entry name" value="SAM-dependent_MTases_sf"/>
</dbReference>
<dbReference type="InterPro" id="IPR041698">
    <property type="entry name" value="Methyltransf_25"/>
</dbReference>
<dbReference type="GO" id="GO:0032259">
    <property type="term" value="P:methylation"/>
    <property type="evidence" value="ECO:0007669"/>
    <property type="project" value="UniProtKB-KW"/>
</dbReference>
<keyword evidence="2" id="KW-0808">Transferase</keyword>
<dbReference type="Pfam" id="PF13649">
    <property type="entry name" value="Methyltransf_25"/>
    <property type="match status" value="1"/>
</dbReference>
<accession>A0ABV9PZ06</accession>
<dbReference type="EMBL" id="JBHSHC010000064">
    <property type="protein sequence ID" value="MFC4767506.1"/>
    <property type="molecule type" value="Genomic_DNA"/>
</dbReference>
<comment type="caution">
    <text evidence="2">The sequence shown here is derived from an EMBL/GenBank/DDBJ whole genome shotgun (WGS) entry which is preliminary data.</text>
</comment>
<protein>
    <submittedName>
        <fullName evidence="2">Class I SAM-dependent methyltransferase</fullName>
    </submittedName>
</protein>
<evidence type="ECO:0000313" key="2">
    <source>
        <dbReference type="EMBL" id="MFC4767506.1"/>
    </source>
</evidence>
<gene>
    <name evidence="2" type="ORF">ACFO8Q_09040</name>
</gene>
<dbReference type="SUPFAM" id="SSF53335">
    <property type="entry name" value="S-adenosyl-L-methionine-dependent methyltransferases"/>
    <property type="match status" value="1"/>
</dbReference>
<dbReference type="Gene3D" id="3.40.50.150">
    <property type="entry name" value="Vaccinia Virus protein VP39"/>
    <property type="match status" value="1"/>
</dbReference>